<name>A0A2T0FDR4_9ASCO</name>
<protein>
    <recommendedName>
        <fullName evidence="5">COP9 signalosome complex subunit 5</fullName>
    </recommendedName>
</protein>
<sequence length="291" mass="32747">MLYSRPSEELSKVLRTEPWKRDIEYFQEVHVSALALAKMATHAKQGKHEEIMGILTGSVIENAFVVLDCYGLPVEATETRVNAMGEAYEYMVQYIESQQSTGNSDNIVGWYHSHPGYGCWLSGIDVTTQQQNQAYQDPFLAIVVDPVRTTTSGQVDIGAFRTFPEGTTRPIVGANREATLSKYGAHAHKYYPLEVSYFGTSLDEPIFDLVWNRYWTSLLAELQLKEDREYGISRLASVNNRLNQLGKVNLETRSHTKWGKLAALSTELSKYASNDIGSLVSQKNCDALFKQ</sequence>
<evidence type="ECO:0000256" key="11">
    <source>
        <dbReference type="ARBA" id="ARBA00022833"/>
    </source>
</evidence>
<dbReference type="SUPFAM" id="SSF102712">
    <property type="entry name" value="JAB1/MPN domain"/>
    <property type="match status" value="1"/>
</dbReference>
<keyword evidence="6" id="KW-0963">Cytoplasm</keyword>
<gene>
    <name evidence="15" type="ORF">B9G98_00741</name>
</gene>
<comment type="similarity">
    <text evidence="3">Belongs to the peptidase M67A family. CSN5 subfamily.</text>
</comment>
<evidence type="ECO:0000256" key="9">
    <source>
        <dbReference type="ARBA" id="ARBA00022790"/>
    </source>
</evidence>
<dbReference type="OrthoDB" id="605656at2759"/>
<dbReference type="InterPro" id="IPR000555">
    <property type="entry name" value="JAMM/MPN+_dom"/>
</dbReference>
<comment type="subunit">
    <text evidence="4">Component of the COP9 signalosome (CSN) complex.</text>
</comment>
<keyword evidence="16" id="KW-1185">Reference proteome</keyword>
<dbReference type="RefSeq" id="XP_024663067.1">
    <property type="nucleotide sequence ID" value="XM_024807299.1"/>
</dbReference>
<dbReference type="Proteomes" id="UP000238350">
    <property type="component" value="Unassembled WGS sequence"/>
</dbReference>
<dbReference type="AlphaFoldDB" id="A0A2T0FDR4"/>
<dbReference type="GO" id="GO:0006508">
    <property type="term" value="P:proteolysis"/>
    <property type="evidence" value="ECO:0007669"/>
    <property type="project" value="UniProtKB-KW"/>
</dbReference>
<evidence type="ECO:0000256" key="5">
    <source>
        <dbReference type="ARBA" id="ARBA00014880"/>
    </source>
</evidence>
<reference evidence="15 16" key="1">
    <citation type="submission" date="2017-04" db="EMBL/GenBank/DDBJ databases">
        <title>Genome sequencing of [Candida] sorbophila.</title>
        <authorList>
            <person name="Ahn J.O."/>
        </authorList>
    </citation>
    <scope>NUCLEOTIDE SEQUENCE [LARGE SCALE GENOMIC DNA]</scope>
    <source>
        <strain evidence="15 16">DS02</strain>
    </source>
</reference>
<organism evidence="15 16">
    <name type="scientific">Wickerhamiella sorbophila</name>
    <dbReference type="NCBI Taxonomy" id="45607"/>
    <lineage>
        <taxon>Eukaryota</taxon>
        <taxon>Fungi</taxon>
        <taxon>Dikarya</taxon>
        <taxon>Ascomycota</taxon>
        <taxon>Saccharomycotina</taxon>
        <taxon>Dipodascomycetes</taxon>
        <taxon>Dipodascales</taxon>
        <taxon>Trichomonascaceae</taxon>
        <taxon>Wickerhamiella</taxon>
    </lineage>
</organism>
<dbReference type="GO" id="GO:0005737">
    <property type="term" value="C:cytoplasm"/>
    <property type="evidence" value="ECO:0007669"/>
    <property type="project" value="UniProtKB-SubCell"/>
</dbReference>
<keyword evidence="8" id="KW-0479">Metal-binding</keyword>
<keyword evidence="13" id="KW-0539">Nucleus</keyword>
<dbReference type="InterPro" id="IPR037518">
    <property type="entry name" value="MPN"/>
</dbReference>
<keyword evidence="7" id="KW-0645">Protease</keyword>
<evidence type="ECO:0000256" key="10">
    <source>
        <dbReference type="ARBA" id="ARBA00022801"/>
    </source>
</evidence>
<dbReference type="Gene3D" id="3.40.140.10">
    <property type="entry name" value="Cytidine Deaminase, domain 2"/>
    <property type="match status" value="1"/>
</dbReference>
<evidence type="ECO:0000256" key="13">
    <source>
        <dbReference type="ARBA" id="ARBA00023242"/>
    </source>
</evidence>
<evidence type="ECO:0000313" key="16">
    <source>
        <dbReference type="Proteomes" id="UP000238350"/>
    </source>
</evidence>
<comment type="subcellular location">
    <subcellularLocation>
        <location evidence="2">Cytoplasm</location>
    </subcellularLocation>
    <subcellularLocation>
        <location evidence="1">Nucleus</location>
    </subcellularLocation>
</comment>
<keyword evidence="10" id="KW-0378">Hydrolase</keyword>
<dbReference type="InterPro" id="IPR050242">
    <property type="entry name" value="JAMM_MPN+_peptidase_M67A"/>
</dbReference>
<evidence type="ECO:0000256" key="7">
    <source>
        <dbReference type="ARBA" id="ARBA00022670"/>
    </source>
</evidence>
<evidence type="ECO:0000259" key="14">
    <source>
        <dbReference type="PROSITE" id="PS50249"/>
    </source>
</evidence>
<evidence type="ECO:0000256" key="4">
    <source>
        <dbReference type="ARBA" id="ARBA00011098"/>
    </source>
</evidence>
<dbReference type="SMART" id="SM00232">
    <property type="entry name" value="JAB_MPN"/>
    <property type="match status" value="1"/>
</dbReference>
<feature type="domain" description="MPN" evidence="14">
    <location>
        <begin position="29"/>
        <end position="166"/>
    </location>
</feature>
<evidence type="ECO:0000256" key="12">
    <source>
        <dbReference type="ARBA" id="ARBA00023049"/>
    </source>
</evidence>
<keyword evidence="12" id="KW-0482">Metalloprotease</keyword>
<dbReference type="GO" id="GO:0008237">
    <property type="term" value="F:metallopeptidase activity"/>
    <property type="evidence" value="ECO:0007669"/>
    <property type="project" value="UniProtKB-KW"/>
</dbReference>
<dbReference type="FunFam" id="3.40.140.10:FF:000203">
    <property type="entry name" value="COP9 signalosome complex subunit 5"/>
    <property type="match status" value="1"/>
</dbReference>
<dbReference type="PANTHER" id="PTHR10410">
    <property type="entry name" value="EUKARYOTIC TRANSLATION INITIATION FACTOR 3 -RELATED"/>
    <property type="match status" value="1"/>
</dbReference>
<accession>A0A2T0FDR4</accession>
<dbReference type="EMBL" id="NDIQ01000001">
    <property type="protein sequence ID" value="PRT53121.1"/>
    <property type="molecule type" value="Genomic_DNA"/>
</dbReference>
<keyword evidence="9" id="KW-0736">Signalosome</keyword>
<dbReference type="GO" id="GO:0008180">
    <property type="term" value="C:COP9 signalosome"/>
    <property type="evidence" value="ECO:0007669"/>
    <property type="project" value="UniProtKB-KW"/>
</dbReference>
<keyword evidence="11" id="KW-0862">Zinc</keyword>
<dbReference type="CDD" id="cd08069">
    <property type="entry name" value="MPN_RPN11_CSN5"/>
    <property type="match status" value="1"/>
</dbReference>
<dbReference type="PROSITE" id="PS50249">
    <property type="entry name" value="MPN"/>
    <property type="match status" value="1"/>
</dbReference>
<dbReference type="Pfam" id="PF01398">
    <property type="entry name" value="JAB"/>
    <property type="match status" value="1"/>
</dbReference>
<evidence type="ECO:0000256" key="8">
    <source>
        <dbReference type="ARBA" id="ARBA00022723"/>
    </source>
</evidence>
<evidence type="ECO:0000256" key="2">
    <source>
        <dbReference type="ARBA" id="ARBA00004496"/>
    </source>
</evidence>
<dbReference type="GO" id="GO:0046872">
    <property type="term" value="F:metal ion binding"/>
    <property type="evidence" value="ECO:0007669"/>
    <property type="project" value="UniProtKB-KW"/>
</dbReference>
<dbReference type="STRING" id="45607.A0A2T0FDR4"/>
<evidence type="ECO:0000256" key="3">
    <source>
        <dbReference type="ARBA" id="ARBA00006008"/>
    </source>
</evidence>
<proteinExistence type="inferred from homology"/>
<evidence type="ECO:0000256" key="6">
    <source>
        <dbReference type="ARBA" id="ARBA00022490"/>
    </source>
</evidence>
<dbReference type="GeneID" id="36514490"/>
<evidence type="ECO:0000256" key="1">
    <source>
        <dbReference type="ARBA" id="ARBA00004123"/>
    </source>
</evidence>
<comment type="caution">
    <text evidence="15">The sequence shown here is derived from an EMBL/GenBank/DDBJ whole genome shotgun (WGS) entry which is preliminary data.</text>
</comment>
<evidence type="ECO:0000313" key="15">
    <source>
        <dbReference type="EMBL" id="PRT53121.1"/>
    </source>
</evidence>